<name>A0A0D7AIF1_9AGAR</name>
<evidence type="ECO:0000256" key="1">
    <source>
        <dbReference type="SAM" id="Phobius"/>
    </source>
</evidence>
<keyword evidence="1" id="KW-0812">Transmembrane</keyword>
<dbReference type="OrthoDB" id="188042at2759"/>
<reference evidence="2 3" key="1">
    <citation type="journal article" date="2015" name="Fungal Genet. Biol.">
        <title>Evolution of novel wood decay mechanisms in Agaricales revealed by the genome sequences of Fistulina hepatica and Cylindrobasidium torrendii.</title>
        <authorList>
            <person name="Floudas D."/>
            <person name="Held B.W."/>
            <person name="Riley R."/>
            <person name="Nagy L.G."/>
            <person name="Koehler G."/>
            <person name="Ransdell A.S."/>
            <person name="Younus H."/>
            <person name="Chow J."/>
            <person name="Chiniquy J."/>
            <person name="Lipzen A."/>
            <person name="Tritt A."/>
            <person name="Sun H."/>
            <person name="Haridas S."/>
            <person name="LaButti K."/>
            <person name="Ohm R.A."/>
            <person name="Kues U."/>
            <person name="Blanchette R.A."/>
            <person name="Grigoriev I.V."/>
            <person name="Minto R.E."/>
            <person name="Hibbett D.S."/>
        </authorList>
    </citation>
    <scope>NUCLEOTIDE SEQUENCE [LARGE SCALE GENOMIC DNA]</scope>
    <source>
        <strain evidence="2 3">ATCC 64428</strain>
    </source>
</reference>
<keyword evidence="3" id="KW-1185">Reference proteome</keyword>
<protein>
    <submittedName>
        <fullName evidence="2">Uncharacterized protein</fullName>
    </submittedName>
</protein>
<keyword evidence="1" id="KW-1133">Transmembrane helix</keyword>
<evidence type="ECO:0000313" key="3">
    <source>
        <dbReference type="Proteomes" id="UP000054144"/>
    </source>
</evidence>
<gene>
    <name evidence="2" type="ORF">FISHEDRAFT_64161</name>
</gene>
<proteinExistence type="predicted"/>
<dbReference type="PANTHER" id="PTHR48172:SF2">
    <property type="entry name" value="VACUOLAR PROTEIN SORTING PROTEIN 62"/>
    <property type="match status" value="1"/>
</dbReference>
<organism evidence="2 3">
    <name type="scientific">Fistulina hepatica ATCC 64428</name>
    <dbReference type="NCBI Taxonomy" id="1128425"/>
    <lineage>
        <taxon>Eukaryota</taxon>
        <taxon>Fungi</taxon>
        <taxon>Dikarya</taxon>
        <taxon>Basidiomycota</taxon>
        <taxon>Agaricomycotina</taxon>
        <taxon>Agaricomycetes</taxon>
        <taxon>Agaricomycetidae</taxon>
        <taxon>Agaricales</taxon>
        <taxon>Fistulinaceae</taxon>
        <taxon>Fistulina</taxon>
    </lineage>
</organism>
<dbReference type="EMBL" id="KN881649">
    <property type="protein sequence ID" value="KIY51645.1"/>
    <property type="molecule type" value="Genomic_DNA"/>
</dbReference>
<feature type="transmembrane region" description="Helical" evidence="1">
    <location>
        <begin position="50"/>
        <end position="71"/>
    </location>
</feature>
<dbReference type="PANTHER" id="PTHR48172">
    <property type="match status" value="1"/>
</dbReference>
<dbReference type="Proteomes" id="UP000054144">
    <property type="component" value="Unassembled WGS sequence"/>
</dbReference>
<dbReference type="AlphaFoldDB" id="A0A0D7AIF1"/>
<keyword evidence="1" id="KW-0472">Membrane</keyword>
<accession>A0A0D7AIF1</accession>
<sequence>MESQLNKHDSIPDYVLTYAPYTHLWSEEEWWPNDIVDHLEHVTPKVYHPFASYIGCICVILIVSLWVDYVAVADSVTIETLDTFSTDTYLTSDDNVEDNPAWLLAAENEPDSSGLSFAPATIICVEKDVENMNIRIQFFGSPEYIFLSAHSDGDAYTYDALTSTDNRATVYIAGGDHANYPTTGKQDYIAWPLGTLSDTTDDGPYWDVTQNYRGYWYDNDTDTYTSAGGTDTGGTERESESVDWLYWLGYWGDEQYPTSDPRQNYDFGCLYTSLSLGPLAKNLGRTQVCLKSDCTIRTSI</sequence>
<evidence type="ECO:0000313" key="2">
    <source>
        <dbReference type="EMBL" id="KIY51645.1"/>
    </source>
</evidence>